<sequence>MPTICRDCYESFERPGRCPACRSPRTLSHPEILTLGIAHIDCDAFYASVEKRDDPTLADRPVIIGGGRRGVVSTACYVARIRGVRSAMPMFKALALCPEAVVIPPRMETYVAVSRQIRTLMEEATPLVEPLSLDEAFLDLRGTQRLHRAPPAITLARLIARIRSETGIDASAGLSHNKFLAKIASDLDKPRGYSVVGEAETDTFLAPRPVSTIWGVGAATQKKLIADGFRTIADLRRADEADLTARYGAMGRRLAALARGEDARLVTRNAAMKSISAETTFDEDIRDRETLEAHLWRLAVRVADRAKARTLAGRRVTVKVRTADFRALTRQSALTSPTQLADRIFTTGRALLGLILSQGPFRLVGVGISDLLPEGEGDDASADLLDSQAGARARAERASDRIRARFGADSIAKGRSIR</sequence>
<evidence type="ECO:0000259" key="18">
    <source>
        <dbReference type="PROSITE" id="PS50173"/>
    </source>
</evidence>
<evidence type="ECO:0000256" key="14">
    <source>
        <dbReference type="ARBA" id="ARBA00023204"/>
    </source>
</evidence>
<keyword evidence="5 17" id="KW-0963">Cytoplasm</keyword>
<dbReference type="InterPro" id="IPR017961">
    <property type="entry name" value="DNA_pol_Y-fam_little_finger"/>
</dbReference>
<comment type="similarity">
    <text evidence="2 17">Belongs to the DNA polymerase type-Y family.</text>
</comment>
<comment type="cofactor">
    <cofactor evidence="17">
        <name>Mg(2+)</name>
        <dbReference type="ChEBI" id="CHEBI:18420"/>
    </cofactor>
    <text evidence="17">Binds 2 magnesium ions per subunit.</text>
</comment>
<dbReference type="GO" id="GO:0006281">
    <property type="term" value="P:DNA repair"/>
    <property type="evidence" value="ECO:0007669"/>
    <property type="project" value="UniProtKB-UniRule"/>
</dbReference>
<dbReference type="Gene3D" id="3.40.1170.60">
    <property type="match status" value="1"/>
</dbReference>
<keyword evidence="9 17" id="KW-0479">Metal-binding</keyword>
<evidence type="ECO:0000256" key="3">
    <source>
        <dbReference type="ARBA" id="ARBA00011245"/>
    </source>
</evidence>
<dbReference type="GO" id="GO:0042276">
    <property type="term" value="P:error-prone translesion synthesis"/>
    <property type="evidence" value="ECO:0007669"/>
    <property type="project" value="TreeGrafter"/>
</dbReference>
<keyword evidence="12 17" id="KW-0239">DNA-directed DNA polymerase</keyword>
<dbReference type="Gene3D" id="1.10.150.20">
    <property type="entry name" value="5' to 3' exonuclease, C-terminal subdomain"/>
    <property type="match status" value="1"/>
</dbReference>
<dbReference type="EC" id="2.7.7.7" evidence="17"/>
<keyword evidence="10 17" id="KW-0227">DNA damage</keyword>
<dbReference type="InterPro" id="IPR043128">
    <property type="entry name" value="Rev_trsase/Diguanyl_cyclase"/>
</dbReference>
<comment type="catalytic activity">
    <reaction evidence="16 17">
        <text>DNA(n) + a 2'-deoxyribonucleoside 5'-triphosphate = DNA(n+1) + diphosphate</text>
        <dbReference type="Rhea" id="RHEA:22508"/>
        <dbReference type="Rhea" id="RHEA-COMP:17339"/>
        <dbReference type="Rhea" id="RHEA-COMP:17340"/>
        <dbReference type="ChEBI" id="CHEBI:33019"/>
        <dbReference type="ChEBI" id="CHEBI:61560"/>
        <dbReference type="ChEBI" id="CHEBI:173112"/>
        <dbReference type="EC" id="2.7.7.7"/>
    </reaction>
</comment>
<dbReference type="GO" id="GO:0009432">
    <property type="term" value="P:SOS response"/>
    <property type="evidence" value="ECO:0007669"/>
    <property type="project" value="TreeGrafter"/>
</dbReference>
<dbReference type="GO" id="GO:0003887">
    <property type="term" value="F:DNA-directed DNA polymerase activity"/>
    <property type="evidence" value="ECO:0007669"/>
    <property type="project" value="UniProtKB-UniRule"/>
</dbReference>
<evidence type="ECO:0000256" key="2">
    <source>
        <dbReference type="ARBA" id="ARBA00010945"/>
    </source>
</evidence>
<dbReference type="FunFam" id="3.30.1490.100:FF:000004">
    <property type="entry name" value="DNA polymerase IV"/>
    <property type="match status" value="1"/>
</dbReference>
<dbReference type="Pfam" id="PF11799">
    <property type="entry name" value="IMS_C"/>
    <property type="match status" value="1"/>
</dbReference>
<feature type="site" description="Substrate discrimination" evidence="17">
    <location>
        <position position="46"/>
    </location>
</feature>
<name>A0A7M3T7K7_9RHOB</name>
<comment type="function">
    <text evidence="15 17">Poorly processive, error-prone DNA polymerase involved in untargeted mutagenesis. Copies undamaged DNA at stalled replication forks, which arise in vivo from mismatched or misaligned primer ends. These misaligned primers can be extended by PolIV. Exhibits no 3'-5' exonuclease (proofreading) activity. May be involved in translesional synthesis, in conjunction with the beta clamp from PolIII.</text>
</comment>
<keyword evidence="7 17" id="KW-0548">Nucleotidyltransferase</keyword>
<dbReference type="InterPro" id="IPR036775">
    <property type="entry name" value="DNA_pol_Y-fam_lit_finger_sf"/>
</dbReference>
<keyword evidence="11 17" id="KW-0460">Magnesium</keyword>
<dbReference type="RefSeq" id="WP_165103898.1">
    <property type="nucleotide sequence ID" value="NZ_CP049056.1"/>
</dbReference>
<dbReference type="AlphaFoldDB" id="A0A7M3T7K7"/>
<organism evidence="19 20">
    <name type="scientific">Pikeienuella piscinae</name>
    <dbReference type="NCBI Taxonomy" id="2748098"/>
    <lineage>
        <taxon>Bacteria</taxon>
        <taxon>Pseudomonadati</taxon>
        <taxon>Pseudomonadota</taxon>
        <taxon>Alphaproteobacteria</taxon>
        <taxon>Rhodobacterales</taxon>
        <taxon>Paracoccaceae</taxon>
        <taxon>Pikeienuella</taxon>
    </lineage>
</organism>
<dbReference type="Proteomes" id="UP000503336">
    <property type="component" value="Chromosome"/>
</dbReference>
<dbReference type="InterPro" id="IPR018944">
    <property type="entry name" value="DNA_pol_lambd_fingers_domain"/>
</dbReference>
<dbReference type="Gene3D" id="3.30.1490.100">
    <property type="entry name" value="DNA polymerase, Y-family, little finger domain"/>
    <property type="match status" value="1"/>
</dbReference>
<keyword evidence="4 17" id="KW-0515">Mutator protein</keyword>
<feature type="binding site" evidence="17">
    <location>
        <position position="41"/>
    </location>
    <ligand>
        <name>Mg(2+)</name>
        <dbReference type="ChEBI" id="CHEBI:18420"/>
    </ligand>
</feature>
<reference evidence="19 20" key="1">
    <citation type="submission" date="2020-02" db="EMBL/GenBank/DDBJ databases">
        <title>complete genome sequence of Rhodobacteraceae bacterium.</title>
        <authorList>
            <person name="Park J."/>
            <person name="Kim Y.-S."/>
            <person name="Kim K.-H."/>
        </authorList>
    </citation>
    <scope>NUCLEOTIDE SEQUENCE [LARGE SCALE GENOMIC DNA]</scope>
    <source>
        <strain evidence="19 20">RR4-56</strain>
    </source>
</reference>
<feature type="active site" evidence="17">
    <location>
        <position position="135"/>
    </location>
</feature>
<dbReference type="Gene3D" id="3.30.70.270">
    <property type="match status" value="1"/>
</dbReference>
<comment type="subcellular location">
    <subcellularLocation>
        <location evidence="1 17">Cytoplasm</location>
    </subcellularLocation>
</comment>
<protein>
    <recommendedName>
        <fullName evidence="17">DNA polymerase IV</fullName>
        <shortName evidence="17">Pol IV</shortName>
        <ecNumber evidence="17">2.7.7.7</ecNumber>
    </recommendedName>
</protein>
<keyword evidence="14 17" id="KW-0234">DNA repair</keyword>
<keyword evidence="6 17" id="KW-0808">Transferase</keyword>
<feature type="domain" description="UmuC" evidence="18">
    <location>
        <begin position="37"/>
        <end position="217"/>
    </location>
</feature>
<evidence type="ECO:0000256" key="6">
    <source>
        <dbReference type="ARBA" id="ARBA00022679"/>
    </source>
</evidence>
<dbReference type="HAMAP" id="MF_01113">
    <property type="entry name" value="DNApol_IV"/>
    <property type="match status" value="1"/>
</dbReference>
<evidence type="ECO:0000313" key="19">
    <source>
        <dbReference type="EMBL" id="QIE57988.1"/>
    </source>
</evidence>
<keyword evidence="13 17" id="KW-0238">DNA-binding</keyword>
<evidence type="ECO:0000256" key="10">
    <source>
        <dbReference type="ARBA" id="ARBA00022763"/>
    </source>
</evidence>
<evidence type="ECO:0000256" key="13">
    <source>
        <dbReference type="ARBA" id="ARBA00023125"/>
    </source>
</evidence>
<dbReference type="InterPro" id="IPR050116">
    <property type="entry name" value="DNA_polymerase-Y"/>
</dbReference>
<keyword evidence="20" id="KW-1185">Reference proteome</keyword>
<evidence type="ECO:0000256" key="8">
    <source>
        <dbReference type="ARBA" id="ARBA00022705"/>
    </source>
</evidence>
<dbReference type="PANTHER" id="PTHR11076">
    <property type="entry name" value="DNA REPAIR POLYMERASE UMUC / TRANSFERASE FAMILY MEMBER"/>
    <property type="match status" value="1"/>
</dbReference>
<dbReference type="InterPro" id="IPR043502">
    <property type="entry name" value="DNA/RNA_pol_sf"/>
</dbReference>
<accession>A0A7M3T7K7</accession>
<dbReference type="GO" id="GO:0005829">
    <property type="term" value="C:cytosol"/>
    <property type="evidence" value="ECO:0007669"/>
    <property type="project" value="TreeGrafter"/>
</dbReference>
<evidence type="ECO:0000256" key="16">
    <source>
        <dbReference type="ARBA" id="ARBA00049244"/>
    </source>
</evidence>
<evidence type="ECO:0000256" key="1">
    <source>
        <dbReference type="ARBA" id="ARBA00004496"/>
    </source>
</evidence>
<evidence type="ECO:0000256" key="17">
    <source>
        <dbReference type="HAMAP-Rule" id="MF_01113"/>
    </source>
</evidence>
<feature type="binding site" evidence="17">
    <location>
        <position position="134"/>
    </location>
    <ligand>
        <name>Mg(2+)</name>
        <dbReference type="ChEBI" id="CHEBI:18420"/>
    </ligand>
</feature>
<dbReference type="Pfam" id="PF10391">
    <property type="entry name" value="DNA_pol_lambd_f"/>
    <property type="match status" value="1"/>
</dbReference>
<dbReference type="NCBIfam" id="NF002751">
    <property type="entry name" value="PRK02794.1"/>
    <property type="match status" value="1"/>
</dbReference>
<evidence type="ECO:0000256" key="7">
    <source>
        <dbReference type="ARBA" id="ARBA00022695"/>
    </source>
</evidence>
<dbReference type="EMBL" id="CP049056">
    <property type="protein sequence ID" value="QIE57988.1"/>
    <property type="molecule type" value="Genomic_DNA"/>
</dbReference>
<dbReference type="CDD" id="cd03586">
    <property type="entry name" value="PolY_Pol_IV_kappa"/>
    <property type="match status" value="1"/>
</dbReference>
<dbReference type="KEGG" id="hdh:G5B40_20130"/>
<dbReference type="Pfam" id="PF00817">
    <property type="entry name" value="IMS"/>
    <property type="match status" value="1"/>
</dbReference>
<dbReference type="SUPFAM" id="SSF56672">
    <property type="entry name" value="DNA/RNA polymerases"/>
    <property type="match status" value="1"/>
</dbReference>
<dbReference type="FunFam" id="3.40.1170.60:FF:000001">
    <property type="entry name" value="DNA polymerase IV"/>
    <property type="match status" value="1"/>
</dbReference>
<evidence type="ECO:0000256" key="4">
    <source>
        <dbReference type="ARBA" id="ARBA00022457"/>
    </source>
</evidence>
<comment type="subunit">
    <text evidence="3 17">Monomer.</text>
</comment>
<dbReference type="PANTHER" id="PTHR11076:SF33">
    <property type="entry name" value="DNA POLYMERASE KAPPA"/>
    <property type="match status" value="1"/>
</dbReference>
<evidence type="ECO:0000256" key="11">
    <source>
        <dbReference type="ARBA" id="ARBA00022842"/>
    </source>
</evidence>
<dbReference type="PROSITE" id="PS50173">
    <property type="entry name" value="UMUC"/>
    <property type="match status" value="1"/>
</dbReference>
<dbReference type="NCBIfam" id="NF002677">
    <property type="entry name" value="PRK02406.1"/>
    <property type="match status" value="1"/>
</dbReference>
<dbReference type="SUPFAM" id="SSF100879">
    <property type="entry name" value="Lesion bypass DNA polymerase (Y-family), little finger domain"/>
    <property type="match status" value="1"/>
</dbReference>
<evidence type="ECO:0000256" key="15">
    <source>
        <dbReference type="ARBA" id="ARBA00025589"/>
    </source>
</evidence>
<dbReference type="InterPro" id="IPR022880">
    <property type="entry name" value="DNApol_IV"/>
</dbReference>
<evidence type="ECO:0000256" key="9">
    <source>
        <dbReference type="ARBA" id="ARBA00022723"/>
    </source>
</evidence>
<dbReference type="GO" id="GO:0003684">
    <property type="term" value="F:damaged DNA binding"/>
    <property type="evidence" value="ECO:0007669"/>
    <property type="project" value="InterPro"/>
</dbReference>
<gene>
    <name evidence="17" type="primary">dinB</name>
    <name evidence="19" type="ORF">G5B40_20130</name>
</gene>
<evidence type="ECO:0000256" key="5">
    <source>
        <dbReference type="ARBA" id="ARBA00022490"/>
    </source>
</evidence>
<dbReference type="GO" id="GO:0006261">
    <property type="term" value="P:DNA-templated DNA replication"/>
    <property type="evidence" value="ECO:0007669"/>
    <property type="project" value="UniProtKB-UniRule"/>
</dbReference>
<dbReference type="InterPro" id="IPR001126">
    <property type="entry name" value="UmuC"/>
</dbReference>
<keyword evidence="8 17" id="KW-0235">DNA replication</keyword>
<dbReference type="GO" id="GO:0000287">
    <property type="term" value="F:magnesium ion binding"/>
    <property type="evidence" value="ECO:0007669"/>
    <property type="project" value="UniProtKB-UniRule"/>
</dbReference>
<evidence type="ECO:0000313" key="20">
    <source>
        <dbReference type="Proteomes" id="UP000503336"/>
    </source>
</evidence>
<evidence type="ECO:0000256" key="12">
    <source>
        <dbReference type="ARBA" id="ARBA00022932"/>
    </source>
</evidence>
<proteinExistence type="inferred from homology"/>